<reference evidence="7" key="1">
    <citation type="journal article" date="2020" name="mSystems">
        <title>Genome- and Community-Level Interaction Insights into Carbon Utilization and Element Cycling Functions of Hydrothermarchaeota in Hydrothermal Sediment.</title>
        <authorList>
            <person name="Zhou Z."/>
            <person name="Liu Y."/>
            <person name="Xu W."/>
            <person name="Pan J."/>
            <person name="Luo Z.H."/>
            <person name="Li M."/>
        </authorList>
    </citation>
    <scope>NUCLEOTIDE SEQUENCE [LARGE SCALE GENOMIC DNA]</scope>
    <source>
        <strain evidence="7">SpSt-587</strain>
    </source>
</reference>
<evidence type="ECO:0000256" key="2">
    <source>
        <dbReference type="ARBA" id="ARBA00022475"/>
    </source>
</evidence>
<comment type="caution">
    <text evidence="7">The sequence shown here is derived from an EMBL/GenBank/DDBJ whole genome shotgun (WGS) entry which is preliminary data.</text>
</comment>
<dbReference type="EMBL" id="DSYZ01000049">
    <property type="protein sequence ID" value="HGT82501.1"/>
    <property type="molecule type" value="Genomic_DNA"/>
</dbReference>
<evidence type="ECO:0000256" key="1">
    <source>
        <dbReference type="ARBA" id="ARBA00004651"/>
    </source>
</evidence>
<comment type="subcellular location">
    <subcellularLocation>
        <location evidence="1">Cell membrane</location>
        <topology evidence="1">Multi-pass membrane protein</topology>
    </subcellularLocation>
</comment>
<dbReference type="PANTHER" id="PTHR30482:SF20">
    <property type="entry name" value="HIGH-AFFINITY BRANCHED-CHAIN AMINO ACID TRANSPORT SYSTEM PERMEASE PROTEIN LIVM"/>
    <property type="match status" value="1"/>
</dbReference>
<feature type="transmembrane region" description="Helical" evidence="6">
    <location>
        <begin position="108"/>
        <end position="128"/>
    </location>
</feature>
<dbReference type="CDD" id="cd06581">
    <property type="entry name" value="TM_PBP1_LivM_like"/>
    <property type="match status" value="1"/>
</dbReference>
<evidence type="ECO:0000256" key="3">
    <source>
        <dbReference type="ARBA" id="ARBA00022692"/>
    </source>
</evidence>
<evidence type="ECO:0000256" key="5">
    <source>
        <dbReference type="ARBA" id="ARBA00023136"/>
    </source>
</evidence>
<evidence type="ECO:0000256" key="6">
    <source>
        <dbReference type="SAM" id="Phobius"/>
    </source>
</evidence>
<feature type="transmembrane region" description="Helical" evidence="6">
    <location>
        <begin position="229"/>
        <end position="249"/>
    </location>
</feature>
<feature type="transmembrane region" description="Helical" evidence="6">
    <location>
        <begin position="30"/>
        <end position="63"/>
    </location>
</feature>
<feature type="transmembrane region" description="Helical" evidence="6">
    <location>
        <begin position="134"/>
        <end position="154"/>
    </location>
</feature>
<keyword evidence="5 6" id="KW-0472">Membrane</keyword>
<keyword evidence="2" id="KW-1003">Cell membrane</keyword>
<evidence type="ECO:0000313" key="7">
    <source>
        <dbReference type="EMBL" id="HGT82501.1"/>
    </source>
</evidence>
<feature type="transmembrane region" description="Helical" evidence="6">
    <location>
        <begin position="261"/>
        <end position="288"/>
    </location>
</feature>
<gene>
    <name evidence="7" type="ORF">ENT52_02080</name>
</gene>
<dbReference type="GO" id="GO:0005886">
    <property type="term" value="C:plasma membrane"/>
    <property type="evidence" value="ECO:0007669"/>
    <property type="project" value="UniProtKB-SubCell"/>
</dbReference>
<organism evidence="7">
    <name type="scientific">Archaeoglobus fulgidus</name>
    <dbReference type="NCBI Taxonomy" id="2234"/>
    <lineage>
        <taxon>Archaea</taxon>
        <taxon>Methanobacteriati</taxon>
        <taxon>Methanobacteriota</taxon>
        <taxon>Archaeoglobi</taxon>
        <taxon>Archaeoglobales</taxon>
        <taxon>Archaeoglobaceae</taxon>
        <taxon>Archaeoglobus</taxon>
    </lineage>
</organism>
<evidence type="ECO:0000256" key="4">
    <source>
        <dbReference type="ARBA" id="ARBA00022989"/>
    </source>
</evidence>
<name>A0A7J3M0T8_ARCFL</name>
<feature type="transmembrane region" description="Helical" evidence="6">
    <location>
        <begin position="181"/>
        <end position="198"/>
    </location>
</feature>
<dbReference type="GO" id="GO:0015658">
    <property type="term" value="F:branched-chain amino acid transmembrane transporter activity"/>
    <property type="evidence" value="ECO:0007669"/>
    <property type="project" value="InterPro"/>
</dbReference>
<keyword evidence="4 6" id="KW-1133">Transmembrane helix</keyword>
<proteinExistence type="predicted"/>
<dbReference type="AlphaFoldDB" id="A0A7J3M0T8"/>
<accession>A0A7J3M0T8</accession>
<dbReference type="Pfam" id="PF02653">
    <property type="entry name" value="BPD_transp_2"/>
    <property type="match status" value="1"/>
</dbReference>
<dbReference type="InterPro" id="IPR001851">
    <property type="entry name" value="ABC_transp_permease"/>
</dbReference>
<sequence length="340" mass="37368">MVRVRHVNNNHSNPCGKTDRSFWGERMKALIPLALLLISLPMFVPSAYLYLIGLALVFAILVASWDLMVGYTGQVNLGHTTFVGLGAYVAAILQVPSRIGVALEVHPFLAILLAGIFSALVGLAIGLITLRLKGYYFSLVTAILPLVFMQKVFVWRSIFGGEEGFSIPSEKLLVASTIEKYYVAVAFAIVSMALMFAITNSKIGLRFKAIRDSEELAEALGIDTTKYKVLAFVLSSFFAGIAGAVFVNYRLTVAPDLYDVPLMLLIILSAVIGGLGTLWGPFLMGVFVYLAKNWWLTAFRSGIVNEEIILYAILIVVAILMPKGVYNEIQEKLRERSTRS</sequence>
<dbReference type="PANTHER" id="PTHR30482">
    <property type="entry name" value="HIGH-AFFINITY BRANCHED-CHAIN AMINO ACID TRANSPORT SYSTEM PERMEASE"/>
    <property type="match status" value="1"/>
</dbReference>
<keyword evidence="3 6" id="KW-0812">Transmembrane</keyword>
<dbReference type="InterPro" id="IPR043428">
    <property type="entry name" value="LivM-like"/>
</dbReference>
<feature type="transmembrane region" description="Helical" evidence="6">
    <location>
        <begin position="308"/>
        <end position="326"/>
    </location>
</feature>
<feature type="transmembrane region" description="Helical" evidence="6">
    <location>
        <begin position="75"/>
        <end position="96"/>
    </location>
</feature>
<protein>
    <submittedName>
        <fullName evidence="7">Branched-chain amino acid ABC transporter permease</fullName>
    </submittedName>
</protein>